<dbReference type="AlphaFoldDB" id="A0A9X3S122"/>
<evidence type="ECO:0000313" key="3">
    <source>
        <dbReference type="EMBL" id="MDA0160622.1"/>
    </source>
</evidence>
<evidence type="ECO:0000256" key="2">
    <source>
        <dbReference type="RuleBase" id="RU000363"/>
    </source>
</evidence>
<dbReference type="PRINTS" id="PR00080">
    <property type="entry name" value="SDRFAMILY"/>
</dbReference>
<accession>A0A9X3S122</accession>
<dbReference type="Proteomes" id="UP001149140">
    <property type="component" value="Unassembled WGS sequence"/>
</dbReference>
<dbReference type="PRINTS" id="PR00081">
    <property type="entry name" value="GDHRDH"/>
</dbReference>
<dbReference type="GO" id="GO:0030497">
    <property type="term" value="P:fatty acid elongation"/>
    <property type="evidence" value="ECO:0007669"/>
    <property type="project" value="TreeGrafter"/>
</dbReference>
<dbReference type="PANTHER" id="PTHR42760">
    <property type="entry name" value="SHORT-CHAIN DEHYDROGENASES/REDUCTASES FAMILY MEMBER"/>
    <property type="match status" value="1"/>
</dbReference>
<evidence type="ECO:0000256" key="1">
    <source>
        <dbReference type="ARBA" id="ARBA00006484"/>
    </source>
</evidence>
<dbReference type="Gene3D" id="3.40.50.720">
    <property type="entry name" value="NAD(P)-binding Rossmann-like Domain"/>
    <property type="match status" value="1"/>
</dbReference>
<name>A0A9X3S122_9ACTN</name>
<dbReference type="CDD" id="cd05233">
    <property type="entry name" value="SDR_c"/>
    <property type="match status" value="1"/>
</dbReference>
<reference evidence="3" key="1">
    <citation type="submission" date="2022-10" db="EMBL/GenBank/DDBJ databases">
        <title>The WGS of Solirubrobacter ginsenosidimutans DSM 21036.</title>
        <authorList>
            <person name="Jiang Z."/>
        </authorList>
    </citation>
    <scope>NUCLEOTIDE SEQUENCE</scope>
    <source>
        <strain evidence="3">DSM 21036</strain>
    </source>
</reference>
<dbReference type="PANTHER" id="PTHR42760:SF135">
    <property type="entry name" value="BLL7886 PROTEIN"/>
    <property type="match status" value="1"/>
</dbReference>
<proteinExistence type="inferred from homology"/>
<dbReference type="RefSeq" id="WP_270039563.1">
    <property type="nucleotide sequence ID" value="NZ_JAPDOD010000006.1"/>
</dbReference>
<dbReference type="InterPro" id="IPR036291">
    <property type="entry name" value="NAD(P)-bd_dom_sf"/>
</dbReference>
<dbReference type="PROSITE" id="PS00061">
    <property type="entry name" value="ADH_SHORT"/>
    <property type="match status" value="1"/>
</dbReference>
<dbReference type="Pfam" id="PF00106">
    <property type="entry name" value="adh_short"/>
    <property type="match status" value="1"/>
</dbReference>
<dbReference type="SUPFAM" id="SSF51735">
    <property type="entry name" value="NAD(P)-binding Rossmann-fold domains"/>
    <property type="match status" value="1"/>
</dbReference>
<dbReference type="InterPro" id="IPR020904">
    <property type="entry name" value="Sc_DH/Rdtase_CS"/>
</dbReference>
<sequence length="277" mass="29315">MGRYSLNGQVALVTGAARGIGAATARELYARGASVALIDLDAPDAFDAARTIGLAADVTDREAIGNAVEATVARFGGLDVIVANAGIAPYVTTALAMDPDVFERVVEVNLLGVWRTVHAGLPHIAQRGGHVVLVASVYAFANGVGATPYAVAKAGVEQLGRALRVELAQHGASAGVAYFGFIDTDMVHQTIDADPLADRMLATYPKPLHKRLSPEVAGAAIAAGIERRAARIVRPRRWAPLSVLRGILNPLVDERLRRDPKVQALLREVERRAADRV</sequence>
<dbReference type="GO" id="GO:0016616">
    <property type="term" value="F:oxidoreductase activity, acting on the CH-OH group of donors, NAD or NADP as acceptor"/>
    <property type="evidence" value="ECO:0007669"/>
    <property type="project" value="TreeGrafter"/>
</dbReference>
<dbReference type="InterPro" id="IPR002347">
    <property type="entry name" value="SDR_fam"/>
</dbReference>
<comment type="caution">
    <text evidence="3">The sequence shown here is derived from an EMBL/GenBank/DDBJ whole genome shotgun (WGS) entry which is preliminary data.</text>
</comment>
<dbReference type="EMBL" id="JAPDOD010000006">
    <property type="protein sequence ID" value="MDA0160622.1"/>
    <property type="molecule type" value="Genomic_DNA"/>
</dbReference>
<keyword evidence="4" id="KW-1185">Reference proteome</keyword>
<comment type="similarity">
    <text evidence="1 2">Belongs to the short-chain dehydrogenases/reductases (SDR) family.</text>
</comment>
<protein>
    <submittedName>
        <fullName evidence="3">Short-chain dehydrogenase/reductase</fullName>
    </submittedName>
</protein>
<dbReference type="NCBIfam" id="NF004526">
    <property type="entry name" value="PRK05872.1"/>
    <property type="match status" value="1"/>
</dbReference>
<organism evidence="3 4">
    <name type="scientific">Solirubrobacter ginsenosidimutans</name>
    <dbReference type="NCBI Taxonomy" id="490573"/>
    <lineage>
        <taxon>Bacteria</taxon>
        <taxon>Bacillati</taxon>
        <taxon>Actinomycetota</taxon>
        <taxon>Thermoleophilia</taxon>
        <taxon>Solirubrobacterales</taxon>
        <taxon>Solirubrobacteraceae</taxon>
        <taxon>Solirubrobacter</taxon>
    </lineage>
</organism>
<evidence type="ECO:0000313" key="4">
    <source>
        <dbReference type="Proteomes" id="UP001149140"/>
    </source>
</evidence>
<gene>
    <name evidence="3" type="ORF">OM076_10130</name>
</gene>